<proteinExistence type="predicted"/>
<evidence type="ECO:0000313" key="2">
    <source>
        <dbReference type="EMBL" id="MED6240600.1"/>
    </source>
</evidence>
<protein>
    <submittedName>
        <fullName evidence="2">Uncharacterized protein</fullName>
    </submittedName>
</protein>
<dbReference type="Proteomes" id="UP001345963">
    <property type="component" value="Unassembled WGS sequence"/>
</dbReference>
<organism evidence="2 3">
    <name type="scientific">Ataeniobius toweri</name>
    <dbReference type="NCBI Taxonomy" id="208326"/>
    <lineage>
        <taxon>Eukaryota</taxon>
        <taxon>Metazoa</taxon>
        <taxon>Chordata</taxon>
        <taxon>Craniata</taxon>
        <taxon>Vertebrata</taxon>
        <taxon>Euteleostomi</taxon>
        <taxon>Actinopterygii</taxon>
        <taxon>Neopterygii</taxon>
        <taxon>Teleostei</taxon>
        <taxon>Neoteleostei</taxon>
        <taxon>Acanthomorphata</taxon>
        <taxon>Ovalentaria</taxon>
        <taxon>Atherinomorphae</taxon>
        <taxon>Cyprinodontiformes</taxon>
        <taxon>Goodeidae</taxon>
        <taxon>Ataeniobius</taxon>
    </lineage>
</organism>
<reference evidence="2 3" key="1">
    <citation type="submission" date="2021-07" db="EMBL/GenBank/DDBJ databases">
        <authorList>
            <person name="Palmer J.M."/>
        </authorList>
    </citation>
    <scope>NUCLEOTIDE SEQUENCE [LARGE SCALE GENOMIC DNA]</scope>
    <source>
        <strain evidence="2 3">AT_MEX2019</strain>
        <tissue evidence="2">Muscle</tissue>
    </source>
</reference>
<feature type="transmembrane region" description="Helical" evidence="1">
    <location>
        <begin position="38"/>
        <end position="66"/>
    </location>
</feature>
<keyword evidence="1" id="KW-1133">Transmembrane helix</keyword>
<accession>A0ABU7AT75</accession>
<keyword evidence="1" id="KW-0812">Transmembrane</keyword>
<comment type="caution">
    <text evidence="2">The sequence shown here is derived from an EMBL/GenBank/DDBJ whole genome shotgun (WGS) entry which is preliminary data.</text>
</comment>
<name>A0ABU7AT75_9TELE</name>
<keyword evidence="1" id="KW-0472">Membrane</keyword>
<evidence type="ECO:0000256" key="1">
    <source>
        <dbReference type="SAM" id="Phobius"/>
    </source>
</evidence>
<evidence type="ECO:0000313" key="3">
    <source>
        <dbReference type="Proteomes" id="UP001345963"/>
    </source>
</evidence>
<sequence length="157" mass="18107">MNVIQIPHRVRKTQAHTHTHMHTYRHTSLSSYFTGNQFLIIIAGHPVVIFILSLYLCAFTVCITAWQLLAVSCPSKTVYEEGKSGRQVSRSSQTYLRVGVSRLHLWNWVDEELMHLRFPCWRLNSSALTGFLKDPQSSMETVLYNHGLRGYQTKNIT</sequence>
<dbReference type="EMBL" id="JAHUTI010025135">
    <property type="protein sequence ID" value="MED6240600.1"/>
    <property type="molecule type" value="Genomic_DNA"/>
</dbReference>
<gene>
    <name evidence="2" type="ORF">ATANTOWER_024216</name>
</gene>
<keyword evidence="3" id="KW-1185">Reference proteome</keyword>